<proteinExistence type="predicted"/>
<feature type="transmembrane region" description="Helical" evidence="1">
    <location>
        <begin position="50"/>
        <end position="71"/>
    </location>
</feature>
<dbReference type="Proteomes" id="UP000268033">
    <property type="component" value="Unassembled WGS sequence"/>
</dbReference>
<sequence length="137" mass="15787">MLHNWLMRLFILLILVLLYTYGIALVMYGVGISVPKLPYLNWLSDPAQPWSLLLVALGMQLLSAPTGFAVARLEQEMPLWLAFMIAVPAPGMLLWQDWHTQLSFMGFALEPLVELASLPLWTWFWLRRERKKQGFSA</sequence>
<comment type="caution">
    <text evidence="2">The sequence shown here is derived from an EMBL/GenBank/DDBJ whole genome shotgun (WGS) entry which is preliminary data.</text>
</comment>
<accession>A0A3N1PNC3</accession>
<keyword evidence="1" id="KW-0812">Transmembrane</keyword>
<evidence type="ECO:0000313" key="3">
    <source>
        <dbReference type="Proteomes" id="UP000268033"/>
    </source>
</evidence>
<evidence type="ECO:0000256" key="1">
    <source>
        <dbReference type="SAM" id="Phobius"/>
    </source>
</evidence>
<dbReference type="EMBL" id="RJUL01000002">
    <property type="protein sequence ID" value="ROQ30023.1"/>
    <property type="molecule type" value="Genomic_DNA"/>
</dbReference>
<feature type="transmembrane region" description="Helical" evidence="1">
    <location>
        <begin position="78"/>
        <end position="96"/>
    </location>
</feature>
<keyword evidence="3" id="KW-1185">Reference proteome</keyword>
<keyword evidence="1" id="KW-0472">Membrane</keyword>
<dbReference type="STRING" id="584787.GCA_001247655_00572"/>
<dbReference type="RefSeq" id="WP_050657615.1">
    <property type="nucleotide sequence ID" value="NZ_LFWC01000001.1"/>
</dbReference>
<keyword evidence="1" id="KW-1133">Transmembrane helix</keyword>
<feature type="transmembrane region" description="Helical" evidence="1">
    <location>
        <begin position="102"/>
        <end position="126"/>
    </location>
</feature>
<feature type="transmembrane region" description="Helical" evidence="1">
    <location>
        <begin position="9"/>
        <end position="30"/>
    </location>
</feature>
<dbReference type="AlphaFoldDB" id="A0A3N1PNC3"/>
<name>A0A3N1PNC3_9GAMM</name>
<reference evidence="2 3" key="1">
    <citation type="submission" date="2018-11" db="EMBL/GenBank/DDBJ databases">
        <title>Genomic Encyclopedia of Type Strains, Phase IV (KMG-IV): sequencing the most valuable type-strain genomes for metagenomic binning, comparative biology and taxonomic classification.</title>
        <authorList>
            <person name="Goeker M."/>
        </authorList>
    </citation>
    <scope>NUCLEOTIDE SEQUENCE [LARGE SCALE GENOMIC DNA]</scope>
    <source>
        <strain evidence="2 3">DSM 21945</strain>
    </source>
</reference>
<dbReference type="OrthoDB" id="9934956at2"/>
<evidence type="ECO:0000313" key="2">
    <source>
        <dbReference type="EMBL" id="ROQ30023.1"/>
    </source>
</evidence>
<organism evidence="2 3">
    <name type="scientific">Gallaecimonas pentaromativorans</name>
    <dbReference type="NCBI Taxonomy" id="584787"/>
    <lineage>
        <taxon>Bacteria</taxon>
        <taxon>Pseudomonadati</taxon>
        <taxon>Pseudomonadota</taxon>
        <taxon>Gammaproteobacteria</taxon>
        <taxon>Enterobacterales</taxon>
        <taxon>Gallaecimonadaceae</taxon>
        <taxon>Gallaecimonas</taxon>
    </lineage>
</organism>
<gene>
    <name evidence="2" type="ORF">EDC28_102413</name>
</gene>
<protein>
    <submittedName>
        <fullName evidence="2">Uncharacterized protein</fullName>
    </submittedName>
</protein>